<feature type="binding site" evidence="7">
    <location>
        <position position="182"/>
    </location>
    <ligand>
        <name>glyoxylate</name>
        <dbReference type="ChEBI" id="CHEBI:36655"/>
    </ligand>
</feature>
<proteinExistence type="evidence at transcript level"/>
<dbReference type="AlphaFoldDB" id="A0A2P1M9I7"/>
<feature type="binding site" evidence="7">
    <location>
        <position position="271"/>
    </location>
    <ligand>
        <name>FMN</name>
        <dbReference type="ChEBI" id="CHEBI:58210"/>
    </ligand>
</feature>
<feature type="binding site" evidence="7">
    <location>
        <position position="145"/>
    </location>
    <ligand>
        <name>FMN</name>
        <dbReference type="ChEBI" id="CHEBI:58210"/>
    </ligand>
</feature>
<feature type="binding site" evidence="7">
    <location>
        <position position="41"/>
    </location>
    <ligand>
        <name>glyoxylate</name>
        <dbReference type="ChEBI" id="CHEBI:36655"/>
    </ligand>
</feature>
<dbReference type="InterPro" id="IPR000262">
    <property type="entry name" value="FMN-dep_DH"/>
</dbReference>
<feature type="binding site" evidence="7">
    <location>
        <position position="147"/>
    </location>
    <ligand>
        <name>glyoxylate</name>
        <dbReference type="ChEBI" id="CHEBI:36655"/>
    </ligand>
</feature>
<feature type="binding site" evidence="7">
    <location>
        <begin position="94"/>
        <end position="96"/>
    </location>
    <ligand>
        <name>FMN</name>
        <dbReference type="ChEBI" id="CHEBI:58210"/>
    </ligand>
</feature>
<feature type="binding site" evidence="7">
    <location>
        <position position="273"/>
    </location>
    <ligand>
        <name>glyoxylate</name>
        <dbReference type="ChEBI" id="CHEBI:36655"/>
    </ligand>
</feature>
<dbReference type="InterPro" id="IPR037396">
    <property type="entry name" value="FMN_HAD"/>
</dbReference>
<evidence type="ECO:0000256" key="4">
    <source>
        <dbReference type="ARBA" id="ARBA00023002"/>
    </source>
</evidence>
<accession>A0A2P1M9I7</accession>
<evidence type="ECO:0000259" key="8">
    <source>
        <dbReference type="PROSITE" id="PS51349"/>
    </source>
</evidence>
<feature type="binding site" evidence="7">
    <location>
        <begin position="328"/>
        <end position="329"/>
    </location>
    <ligand>
        <name>FMN</name>
        <dbReference type="ChEBI" id="CHEBI:58210"/>
    </ligand>
</feature>
<feature type="domain" description="FMN hydroxy acid dehydrogenase" evidence="8">
    <location>
        <begin position="15"/>
        <end position="379"/>
    </location>
</feature>
<evidence type="ECO:0000256" key="6">
    <source>
        <dbReference type="PIRSR" id="PIRSR000138-1"/>
    </source>
</evidence>
<evidence type="ECO:0000256" key="3">
    <source>
        <dbReference type="ARBA" id="ARBA00022643"/>
    </source>
</evidence>
<sequence length="389" mass="42550">MQPLSAQALAQYRAAAPMDPVNVMEYQMVAKEKLPKMVYDYYASGADDQWTLQEARSAFERITFRPRVLVDVSVQDMSTTILGQKVAFPICVAPTAMQCMATGQGEKATSRAVASMNTLMTLSSWSTTPLEEVAKAAPHGARWFQLYVYKDRACTERLVRRAQAAGYKALCLTVDTPRLGRRENDVKNRFHLPDGLTMGNFLDLVQAEMPTDQKDSGLAAYVASLIDPTLNWKDVEWLKTITNLPIVVKGVLTAEDALMAVKHGCAGIVVSNHGARQLDYSPATIDVLEEVVNAVRGYPIEVYLDGGVRRGTDALKALALGARAVFVGRPVVWGLAAGGEEGVRKVLTMLRDEFKLGLALLGCQSLKDINRSMVVTPADRAKTAVRARL</sequence>
<dbReference type="PANTHER" id="PTHR10578:SF107">
    <property type="entry name" value="2-HYDROXYACID OXIDASE 1"/>
    <property type="match status" value="1"/>
</dbReference>
<feature type="binding site" evidence="7">
    <location>
        <begin position="305"/>
        <end position="309"/>
    </location>
    <ligand>
        <name>FMN</name>
        <dbReference type="ChEBI" id="CHEBI:58210"/>
    </ligand>
</feature>
<evidence type="ECO:0000256" key="5">
    <source>
        <dbReference type="ARBA" id="ARBA00024042"/>
    </source>
</evidence>
<dbReference type="PROSITE" id="PS00557">
    <property type="entry name" value="FMN_HYDROXY_ACID_DH_1"/>
    <property type="match status" value="1"/>
</dbReference>
<feature type="binding site" evidence="7">
    <location>
        <position position="123"/>
    </location>
    <ligand>
        <name>FMN</name>
        <dbReference type="ChEBI" id="CHEBI:58210"/>
    </ligand>
</feature>
<keyword evidence="2 7" id="KW-0285">Flavoprotein</keyword>
<protein>
    <submittedName>
        <fullName evidence="9">Peroxisomal glycolate oxidase</fullName>
        <ecNumber evidence="9">1.1.3.15</ecNumber>
    </submittedName>
</protein>
<gene>
    <name evidence="9" type="primary">GOX</name>
</gene>
<dbReference type="Pfam" id="PF01070">
    <property type="entry name" value="FMN_dh"/>
    <property type="match status" value="1"/>
</dbReference>
<dbReference type="InterPro" id="IPR013785">
    <property type="entry name" value="Aldolase_TIM"/>
</dbReference>
<dbReference type="GO" id="GO:0005737">
    <property type="term" value="C:cytoplasm"/>
    <property type="evidence" value="ECO:0007669"/>
    <property type="project" value="UniProtKB-ARBA"/>
</dbReference>
<keyword evidence="4 9" id="KW-0560">Oxidoreductase</keyword>
<feature type="active site" description="Proton acceptor" evidence="6">
    <location>
        <position position="273"/>
    </location>
</feature>
<dbReference type="Gene3D" id="3.20.20.70">
    <property type="entry name" value="Aldolase class I"/>
    <property type="match status" value="1"/>
</dbReference>
<feature type="binding site" evidence="7">
    <location>
        <position position="249"/>
    </location>
    <ligand>
        <name>FMN</name>
        <dbReference type="ChEBI" id="CHEBI:58210"/>
    </ligand>
</feature>
<comment type="cofactor">
    <cofactor evidence="1">
        <name>FMN</name>
        <dbReference type="ChEBI" id="CHEBI:58210"/>
    </cofactor>
</comment>
<keyword evidence="3 7" id="KW-0288">FMN</keyword>
<dbReference type="SUPFAM" id="SSF51395">
    <property type="entry name" value="FMN-linked oxidoreductases"/>
    <property type="match status" value="1"/>
</dbReference>
<feature type="binding site" evidence="7">
    <location>
        <position position="173"/>
    </location>
    <ligand>
        <name>FMN</name>
        <dbReference type="ChEBI" id="CHEBI:58210"/>
    </ligand>
</feature>
<dbReference type="EMBL" id="MG255151">
    <property type="protein sequence ID" value="AVP27296.1"/>
    <property type="molecule type" value="mRNA"/>
</dbReference>
<organism evidence="9">
    <name type="scientific">Cyanophora paradoxa</name>
    <dbReference type="NCBI Taxonomy" id="2762"/>
    <lineage>
        <taxon>Eukaryota</taxon>
        <taxon>Glaucocystophyceae</taxon>
        <taxon>Cyanophorales</taxon>
        <taxon>Cyanophoraceae</taxon>
        <taxon>Cyanophora</taxon>
    </lineage>
</organism>
<dbReference type="InterPro" id="IPR012133">
    <property type="entry name" value="Alpha-hydoxy_acid_DH_FMN"/>
</dbReference>
<comment type="similarity">
    <text evidence="5">Belongs to the FMN-dependent alpha-hydroxy acid dehydrogenase family.</text>
</comment>
<feature type="binding site" evidence="7">
    <location>
        <position position="276"/>
    </location>
    <ligand>
        <name>glyoxylate</name>
        <dbReference type="ChEBI" id="CHEBI:36655"/>
    </ligand>
</feature>
<reference evidence="9" key="1">
    <citation type="submission" date="2017-10" db="EMBL/GenBank/DDBJ databases">
        <title>Evolution of Photorespiratory Glycolate Oxidase in the Common Ancestor of Photosynthetic Eukaryotes.</title>
        <authorList>
            <person name="Kern R."/>
            <person name="Facchinelli F."/>
            <person name="Cooper E."/>
            <person name="Delwiche C."/>
            <person name="Weber A.P.M."/>
            <person name="Bauwe H."/>
            <person name="Hagemann M."/>
        </authorList>
    </citation>
    <scope>NUCLEOTIDE SEQUENCE</scope>
</reference>
<evidence type="ECO:0000256" key="7">
    <source>
        <dbReference type="PIRSR" id="PIRSR000138-2"/>
    </source>
</evidence>
<evidence type="ECO:0000256" key="1">
    <source>
        <dbReference type="ARBA" id="ARBA00001917"/>
    </source>
</evidence>
<dbReference type="FunFam" id="3.20.20.70:FF:000056">
    <property type="entry name" value="hydroxyacid oxidase 2"/>
    <property type="match status" value="1"/>
</dbReference>
<dbReference type="EC" id="1.1.3.15" evidence="9"/>
<dbReference type="CDD" id="cd02809">
    <property type="entry name" value="alpha_hydroxyacid_oxid_FMN"/>
    <property type="match status" value="1"/>
</dbReference>
<dbReference type="InterPro" id="IPR008259">
    <property type="entry name" value="FMN_hydac_DH_AS"/>
</dbReference>
<dbReference type="PANTHER" id="PTHR10578">
    <property type="entry name" value="S -2-HYDROXY-ACID OXIDASE-RELATED"/>
    <property type="match status" value="1"/>
</dbReference>
<name>A0A2P1M9I7_CYAPA</name>
<evidence type="ECO:0000256" key="2">
    <source>
        <dbReference type="ARBA" id="ARBA00022630"/>
    </source>
</evidence>
<dbReference type="PIRSF" id="PIRSF000138">
    <property type="entry name" value="Al-hdrx_acd_dh"/>
    <property type="match status" value="1"/>
</dbReference>
<dbReference type="GO" id="GO:0003973">
    <property type="term" value="F:(S)-2-hydroxy-acid oxidase activity"/>
    <property type="evidence" value="ECO:0007669"/>
    <property type="project" value="UniProtKB-EC"/>
</dbReference>
<evidence type="ECO:0000313" key="9">
    <source>
        <dbReference type="EMBL" id="AVP27296.1"/>
    </source>
</evidence>
<dbReference type="GO" id="GO:0010181">
    <property type="term" value="F:FMN binding"/>
    <property type="evidence" value="ECO:0007669"/>
    <property type="project" value="InterPro"/>
</dbReference>
<dbReference type="PROSITE" id="PS51349">
    <property type="entry name" value="FMN_HYDROXY_ACID_DH_2"/>
    <property type="match status" value="1"/>
</dbReference>